<gene>
    <name evidence="2" type="ORF">GCM10011382_25120</name>
</gene>
<name>A0ABQ1PA26_9GAMM</name>
<dbReference type="Pfam" id="PF06568">
    <property type="entry name" value="YjiS-like"/>
    <property type="match status" value="1"/>
</dbReference>
<accession>A0ABQ1PA26</accession>
<organism evidence="2 3">
    <name type="scientific">Vreelandella lutescens</name>
    <dbReference type="NCBI Taxonomy" id="1602943"/>
    <lineage>
        <taxon>Bacteria</taxon>
        <taxon>Pseudomonadati</taxon>
        <taxon>Pseudomonadota</taxon>
        <taxon>Gammaproteobacteria</taxon>
        <taxon>Oceanospirillales</taxon>
        <taxon>Halomonadaceae</taxon>
        <taxon>Vreelandella</taxon>
    </lineage>
</organism>
<keyword evidence="3" id="KW-1185">Reference proteome</keyword>
<evidence type="ECO:0000313" key="3">
    <source>
        <dbReference type="Proteomes" id="UP000597301"/>
    </source>
</evidence>
<reference evidence="3" key="1">
    <citation type="journal article" date="2019" name="Int. J. Syst. Evol. Microbiol.">
        <title>The Global Catalogue of Microorganisms (GCM) 10K type strain sequencing project: providing services to taxonomists for standard genome sequencing and annotation.</title>
        <authorList>
            <consortium name="The Broad Institute Genomics Platform"/>
            <consortium name="The Broad Institute Genome Sequencing Center for Infectious Disease"/>
            <person name="Wu L."/>
            <person name="Ma J."/>
        </authorList>
    </citation>
    <scope>NUCLEOTIDE SEQUENCE [LARGE SCALE GENOMIC DNA]</scope>
    <source>
        <strain evidence="3">CGMCC 1.15122</strain>
    </source>
</reference>
<dbReference type="EMBL" id="BMHM01000004">
    <property type="protein sequence ID" value="GGC93671.1"/>
    <property type="molecule type" value="Genomic_DNA"/>
</dbReference>
<sequence>MPRFSLTQLRSQLVSQLRYQLSHYQQRRRSRRQLLTLDDHLLKDIGLTREQACQEGKQTFWKTLSDKGDV</sequence>
<dbReference type="InterPro" id="IPR009506">
    <property type="entry name" value="YjiS-like"/>
</dbReference>
<comment type="caution">
    <text evidence="2">The sequence shown here is derived from an EMBL/GenBank/DDBJ whole genome shotgun (WGS) entry which is preliminary data.</text>
</comment>
<proteinExistence type="predicted"/>
<dbReference type="Proteomes" id="UP000597301">
    <property type="component" value="Unassembled WGS sequence"/>
</dbReference>
<dbReference type="RefSeq" id="WP_188639840.1">
    <property type="nucleotide sequence ID" value="NZ_BMHM01000004.1"/>
</dbReference>
<evidence type="ECO:0000259" key="1">
    <source>
        <dbReference type="Pfam" id="PF06568"/>
    </source>
</evidence>
<protein>
    <recommendedName>
        <fullName evidence="1">YjiS-like domain-containing protein</fullName>
    </recommendedName>
</protein>
<evidence type="ECO:0000313" key="2">
    <source>
        <dbReference type="EMBL" id="GGC93671.1"/>
    </source>
</evidence>
<feature type="domain" description="YjiS-like" evidence="1">
    <location>
        <begin position="23"/>
        <end position="52"/>
    </location>
</feature>